<sequence length="311" mass="35822">MTGKTKNRTVQVKDWPEHETWNSEIKMATIFNKTADPQMKVMIQSDQLAVAEVLLSDWLECQSEEQDESDDGSDSEAEWSEEEDWSDVGDSEMSSENRELWESFMNNSDPYNPFHFSCPTEDKVKASDSDDDDDEEEEEEEPVPPCPQEKDETEWSEEEDSDWSDEGDLEMSAESRELWESFNSDPYNPLCFSYPTGDKIKPSEIKQSHTHSSPKANETEAHNPEQSTKKRTKKVCFSEKVTIHSLEAWGFASQAARDGSCWMELARDRERFKRRVEKAGEIISPCLTAQHRARVFDRLLLNHSDSILAVQ</sequence>
<evidence type="ECO:0000313" key="1">
    <source>
        <dbReference type="EMBL" id="MCI4377479.1"/>
    </source>
</evidence>
<gene>
    <name evidence="1" type="ORF">PGIGA_G00204130</name>
</gene>
<dbReference type="Proteomes" id="UP000829447">
    <property type="component" value="Linkage Group LG4"/>
</dbReference>
<proteinExistence type="predicted"/>
<accession>A0ACC5WF72</accession>
<reference evidence="1 2" key="1">
    <citation type="journal article" date="2022" name="bioRxiv">
        <title>An ancient truncated duplication of the anti-Mullerian hormone receptor type 2 gene is a potential conserved master sex determinant in the Pangasiidae catfish family.</title>
        <authorList>
            <person name="Wen M."/>
            <person name="Pan Q."/>
            <person name="Jouanno E."/>
            <person name="Montfort J."/>
            <person name="Zahm M."/>
            <person name="Cabau C."/>
            <person name="Klopp C."/>
            <person name="Iampietro C."/>
            <person name="Roques C."/>
            <person name="Bouchez O."/>
            <person name="Castinel A."/>
            <person name="Donnadieu C."/>
            <person name="Parrinello H."/>
            <person name="Poncet C."/>
            <person name="Belmonte E."/>
            <person name="Gautier V."/>
            <person name="Avarre J.-C."/>
            <person name="Dugue R."/>
            <person name="Gustiano R."/>
            <person name="Ha T.T.T."/>
            <person name="Campet M."/>
            <person name="Sriphairoj K."/>
            <person name="Ribolli J."/>
            <person name="de Almeida F.L."/>
            <person name="Desvignes T."/>
            <person name="Postlethwait J.H."/>
            <person name="Bucao C.F."/>
            <person name="Robinson-Rechavi M."/>
            <person name="Bobe J."/>
            <person name="Herpin A."/>
            <person name="Guiguen Y."/>
        </authorList>
    </citation>
    <scope>NUCLEOTIDE SEQUENCE [LARGE SCALE GENOMIC DNA]</scope>
    <source>
        <strain evidence="1">YG-Dec2019</strain>
    </source>
</reference>
<evidence type="ECO:0000313" key="2">
    <source>
        <dbReference type="Proteomes" id="UP000829447"/>
    </source>
</evidence>
<keyword evidence="2" id="KW-1185">Reference proteome</keyword>
<protein>
    <submittedName>
        <fullName evidence="1">Uncharacterized protein</fullName>
    </submittedName>
</protein>
<dbReference type="EMBL" id="CM040457">
    <property type="protein sequence ID" value="MCI4377479.1"/>
    <property type="molecule type" value="Genomic_DNA"/>
</dbReference>
<organism evidence="1 2">
    <name type="scientific">Pangasianodon gigas</name>
    <name type="common">Mekong giant catfish</name>
    <name type="synonym">Pangasius gigas</name>
    <dbReference type="NCBI Taxonomy" id="30993"/>
    <lineage>
        <taxon>Eukaryota</taxon>
        <taxon>Metazoa</taxon>
        <taxon>Chordata</taxon>
        <taxon>Craniata</taxon>
        <taxon>Vertebrata</taxon>
        <taxon>Euteleostomi</taxon>
        <taxon>Actinopterygii</taxon>
        <taxon>Neopterygii</taxon>
        <taxon>Teleostei</taxon>
        <taxon>Ostariophysi</taxon>
        <taxon>Siluriformes</taxon>
        <taxon>Pangasiidae</taxon>
        <taxon>Pangasianodon</taxon>
    </lineage>
</organism>
<name>A0ACC5WF72_PANGG</name>
<comment type="caution">
    <text evidence="1">The sequence shown here is derived from an EMBL/GenBank/DDBJ whole genome shotgun (WGS) entry which is preliminary data.</text>
</comment>